<dbReference type="OrthoDB" id="9782754at2"/>
<accession>A0A089MEL8</accession>
<dbReference type="eggNOG" id="ENOG502ZCB6">
    <property type="taxonomic scope" value="Bacteria"/>
</dbReference>
<dbReference type="HOGENOM" id="CLU_098268_0_0_9"/>
<keyword evidence="1" id="KW-1133">Transmembrane helix</keyword>
<sequence length="222" mass="25302">MTAHSAPAIYIQLKNRVTVPKGKGVLLRDVAYLITDPEWREPLYSLLLLDPVQSDGNLILIDLLTVIPKIHELVPGADIQPIGEGRTLVQIEGPVEARKPSIALFVLVWLLLFFGSALTIMNFHADVSMLEVQVRTVEMLTGRRDEHPYVFQVAYSLGIGFGMVIFFNHLFKKKWNEEPTPLEVEMFLYQKNIDHYVVNEEYSKMKSHGDESSRLPERGERS</sequence>
<dbReference type="AlphaFoldDB" id="A0A089MEL8"/>
<feature type="transmembrane region" description="Helical" evidence="1">
    <location>
        <begin position="102"/>
        <end position="125"/>
    </location>
</feature>
<keyword evidence="4" id="KW-1185">Reference proteome</keyword>
<dbReference type="KEGG" id="pgm:PGRAT_21245"/>
<dbReference type="RefSeq" id="WP_025707417.1">
    <property type="nucleotide sequence ID" value="NZ_CP009287.1"/>
</dbReference>
<reference evidence="3 4" key="1">
    <citation type="submission" date="2014-08" db="EMBL/GenBank/DDBJ databases">
        <title>Comparative genomics of the Paenibacillus odorifer group.</title>
        <authorList>
            <person name="den Bakker H.C."/>
            <person name="Tsai Y.-C."/>
            <person name="Martin N."/>
            <person name="Korlach J."/>
            <person name="Wiedmann M."/>
        </authorList>
    </citation>
    <scope>NUCLEOTIDE SEQUENCE [LARGE SCALE GENOMIC DNA]</scope>
    <source>
        <strain evidence="3 4">DSM 15220</strain>
    </source>
</reference>
<feature type="transmembrane region" description="Helical" evidence="1">
    <location>
        <begin position="149"/>
        <end position="171"/>
    </location>
</feature>
<dbReference type="STRING" id="189425.PGRAT_21245"/>
<dbReference type="EMBL" id="CP009287">
    <property type="protein sequence ID" value="AIQ69883.1"/>
    <property type="molecule type" value="Genomic_DNA"/>
</dbReference>
<dbReference type="Proteomes" id="UP000029500">
    <property type="component" value="Chromosome"/>
</dbReference>
<keyword evidence="1" id="KW-0812">Transmembrane</keyword>
<feature type="domain" description="Stage V sporulation protein AA" evidence="2">
    <location>
        <begin position="8"/>
        <end position="92"/>
    </location>
</feature>
<proteinExistence type="predicted"/>
<gene>
    <name evidence="3" type="ORF">PGRAT_21245</name>
</gene>
<evidence type="ECO:0000259" key="2">
    <source>
        <dbReference type="Pfam" id="PF12164"/>
    </source>
</evidence>
<keyword evidence="1" id="KW-0472">Membrane</keyword>
<evidence type="ECO:0000256" key="1">
    <source>
        <dbReference type="SAM" id="Phobius"/>
    </source>
</evidence>
<name>A0A089MEL8_9BACL</name>
<dbReference type="Pfam" id="PF12164">
    <property type="entry name" value="SporV_AA"/>
    <property type="match status" value="1"/>
</dbReference>
<organism evidence="3 4">
    <name type="scientific">Paenibacillus graminis</name>
    <dbReference type="NCBI Taxonomy" id="189425"/>
    <lineage>
        <taxon>Bacteria</taxon>
        <taxon>Bacillati</taxon>
        <taxon>Bacillota</taxon>
        <taxon>Bacilli</taxon>
        <taxon>Bacillales</taxon>
        <taxon>Paenibacillaceae</taxon>
        <taxon>Paenibacillus</taxon>
    </lineage>
</organism>
<dbReference type="InterPro" id="IPR021997">
    <property type="entry name" value="SporV_AA"/>
</dbReference>
<dbReference type="Gene3D" id="2.60.480.10">
    <property type="entry name" value="eubacterium ventriosum atcc domain"/>
    <property type="match status" value="1"/>
</dbReference>
<evidence type="ECO:0000313" key="3">
    <source>
        <dbReference type="EMBL" id="AIQ69883.1"/>
    </source>
</evidence>
<protein>
    <submittedName>
        <fullName evidence="3">Stage V sporulation protein AA</fullName>
    </submittedName>
</protein>
<evidence type="ECO:0000313" key="4">
    <source>
        <dbReference type="Proteomes" id="UP000029500"/>
    </source>
</evidence>
<dbReference type="InterPro" id="IPR038548">
    <property type="entry name" value="SporV_AA_N_sf"/>
</dbReference>